<organism evidence="2">
    <name type="scientific">Hexamita inflata</name>
    <dbReference type="NCBI Taxonomy" id="28002"/>
    <lineage>
        <taxon>Eukaryota</taxon>
        <taxon>Metamonada</taxon>
        <taxon>Diplomonadida</taxon>
        <taxon>Hexamitidae</taxon>
        <taxon>Hexamitinae</taxon>
        <taxon>Hexamita</taxon>
    </lineage>
</organism>
<evidence type="ECO:0008006" key="5">
    <source>
        <dbReference type="Google" id="ProtNLM"/>
    </source>
</evidence>
<reference evidence="3 4" key="2">
    <citation type="submission" date="2024-07" db="EMBL/GenBank/DDBJ databases">
        <authorList>
            <person name="Akdeniz Z."/>
        </authorList>
    </citation>
    <scope>NUCLEOTIDE SEQUENCE [LARGE SCALE GENOMIC DNA]</scope>
</reference>
<keyword evidence="4" id="KW-1185">Reference proteome</keyword>
<gene>
    <name evidence="2" type="ORF">HINF_LOCUS20848</name>
    <name evidence="3" type="ORF">HINF_LOCUS2394</name>
</gene>
<reference evidence="2" key="1">
    <citation type="submission" date="2023-06" db="EMBL/GenBank/DDBJ databases">
        <authorList>
            <person name="Kurt Z."/>
        </authorList>
    </citation>
    <scope>NUCLEOTIDE SEQUENCE</scope>
</reference>
<feature type="transmembrane region" description="Helical" evidence="1">
    <location>
        <begin position="501"/>
        <end position="521"/>
    </location>
</feature>
<sequence length="526" mass="60598">MILSLTQQLNCFDINSTVIYLRQSKQVIFQAWPSSILNTDQYYICNTILKNKEYNIQIQIGQNIFQSQSTYNYTFNSNIQIQLNCKVNNQCQYSQVSGFNIAIFRLVLSFDGIEISSVAGQYKNRIFDHLQCKVDTFAAVSLVAGAEQIIAYTTPVSECSVKPATEIMTMIPMIGENIVSMTEVNLSAPPFNLPLSYQPIYMKYVNIIPFICASRPDKSFCIQIAYGLLQNEFVLFNSRLRTKINVRYQGVVQKFDQTIRFIFKQIRSTQLSDCFSNSKITFYDQSIRIQAQPGTCTKCSVNYFEQIGIVYNQVFLRISIILNEDHSGLTYQNEFQVSTNIFGKSIDQVITCDMMNDRKACLEDMPIIIKSLQQNSTINFVIVFKMDEMIVYRAIYNPQITQSQIQTALIYFYNNKICIKYQPYEAEQVVIQLLIDQTYFTIYSKSDPSINLYCNSLIKLDDDNIRQIVKQKLLLSATVNINNEIINNVPVLILQSEKQPYYVWIIAAIIVLLTFVSVFILSQCYK</sequence>
<keyword evidence="1" id="KW-0472">Membrane</keyword>
<dbReference type="EMBL" id="CAXDID020000004">
    <property type="protein sequence ID" value="CAL5973475.1"/>
    <property type="molecule type" value="Genomic_DNA"/>
</dbReference>
<evidence type="ECO:0000313" key="4">
    <source>
        <dbReference type="Proteomes" id="UP001642409"/>
    </source>
</evidence>
<evidence type="ECO:0000313" key="2">
    <source>
        <dbReference type="EMBL" id="CAI9933203.1"/>
    </source>
</evidence>
<dbReference type="EMBL" id="CATOUU010000531">
    <property type="protein sequence ID" value="CAI9933203.1"/>
    <property type="molecule type" value="Genomic_DNA"/>
</dbReference>
<name>A0AA86P7N0_9EUKA</name>
<evidence type="ECO:0000313" key="3">
    <source>
        <dbReference type="EMBL" id="CAL5973475.1"/>
    </source>
</evidence>
<keyword evidence="1" id="KW-1133">Transmembrane helix</keyword>
<accession>A0AA86P7N0</accession>
<proteinExistence type="predicted"/>
<comment type="caution">
    <text evidence="2">The sequence shown here is derived from an EMBL/GenBank/DDBJ whole genome shotgun (WGS) entry which is preliminary data.</text>
</comment>
<dbReference type="Proteomes" id="UP001642409">
    <property type="component" value="Unassembled WGS sequence"/>
</dbReference>
<protein>
    <recommendedName>
        <fullName evidence="5">Transmembrane protein</fullName>
    </recommendedName>
</protein>
<dbReference type="AlphaFoldDB" id="A0AA86P7N0"/>
<keyword evidence="1" id="KW-0812">Transmembrane</keyword>
<evidence type="ECO:0000256" key="1">
    <source>
        <dbReference type="SAM" id="Phobius"/>
    </source>
</evidence>